<protein>
    <submittedName>
        <fullName evidence="2">Uncharacterized protein</fullName>
    </submittedName>
</protein>
<dbReference type="Proteomes" id="UP000800035">
    <property type="component" value="Unassembled WGS sequence"/>
</dbReference>
<accession>A0A6A5TRT6</accession>
<dbReference type="AlphaFoldDB" id="A0A6A5TRT6"/>
<proteinExistence type="predicted"/>
<evidence type="ECO:0000256" key="1">
    <source>
        <dbReference type="SAM" id="MobiDB-lite"/>
    </source>
</evidence>
<organism evidence="2 3">
    <name type="scientific">Byssothecium circinans</name>
    <dbReference type="NCBI Taxonomy" id="147558"/>
    <lineage>
        <taxon>Eukaryota</taxon>
        <taxon>Fungi</taxon>
        <taxon>Dikarya</taxon>
        <taxon>Ascomycota</taxon>
        <taxon>Pezizomycotina</taxon>
        <taxon>Dothideomycetes</taxon>
        <taxon>Pleosporomycetidae</taxon>
        <taxon>Pleosporales</taxon>
        <taxon>Massarineae</taxon>
        <taxon>Massarinaceae</taxon>
        <taxon>Byssothecium</taxon>
    </lineage>
</organism>
<sequence length="175" mass="18686">MSQAPQSSSKRSSRDAATTAKDTNIVQAVEGVMDPSATPRPVCAKGNLAPGPPAPPVPVSVLDETEMPALTPSASEHNLDIFRYGIEQLSGRTTADPTYITSVRATSKQPYFAILPTDNCANTSTNSVLHSNPRSLRRTSTRRSTTMVYFYTVAQSATPSSTWWASSTISVAPSH</sequence>
<gene>
    <name evidence="2" type="ORF">CC80DRAFT_550454</name>
</gene>
<evidence type="ECO:0000313" key="3">
    <source>
        <dbReference type="Proteomes" id="UP000800035"/>
    </source>
</evidence>
<name>A0A6A5TRT6_9PLEO</name>
<keyword evidence="3" id="KW-1185">Reference proteome</keyword>
<feature type="region of interest" description="Disordered" evidence="1">
    <location>
        <begin position="1"/>
        <end position="26"/>
    </location>
</feature>
<evidence type="ECO:0000313" key="2">
    <source>
        <dbReference type="EMBL" id="KAF1954429.1"/>
    </source>
</evidence>
<feature type="compositionally biased region" description="Low complexity" evidence="1">
    <location>
        <begin position="1"/>
        <end position="20"/>
    </location>
</feature>
<dbReference type="EMBL" id="ML976999">
    <property type="protein sequence ID" value="KAF1954429.1"/>
    <property type="molecule type" value="Genomic_DNA"/>
</dbReference>
<reference evidence="2" key="1">
    <citation type="journal article" date="2020" name="Stud. Mycol.">
        <title>101 Dothideomycetes genomes: a test case for predicting lifestyles and emergence of pathogens.</title>
        <authorList>
            <person name="Haridas S."/>
            <person name="Albert R."/>
            <person name="Binder M."/>
            <person name="Bloem J."/>
            <person name="Labutti K."/>
            <person name="Salamov A."/>
            <person name="Andreopoulos B."/>
            <person name="Baker S."/>
            <person name="Barry K."/>
            <person name="Bills G."/>
            <person name="Bluhm B."/>
            <person name="Cannon C."/>
            <person name="Castanera R."/>
            <person name="Culley D."/>
            <person name="Daum C."/>
            <person name="Ezra D."/>
            <person name="Gonzalez J."/>
            <person name="Henrissat B."/>
            <person name="Kuo A."/>
            <person name="Liang C."/>
            <person name="Lipzen A."/>
            <person name="Lutzoni F."/>
            <person name="Magnuson J."/>
            <person name="Mondo S."/>
            <person name="Nolan M."/>
            <person name="Ohm R."/>
            <person name="Pangilinan J."/>
            <person name="Park H.-J."/>
            <person name="Ramirez L."/>
            <person name="Alfaro M."/>
            <person name="Sun H."/>
            <person name="Tritt A."/>
            <person name="Yoshinaga Y."/>
            <person name="Zwiers L.-H."/>
            <person name="Turgeon B."/>
            <person name="Goodwin S."/>
            <person name="Spatafora J."/>
            <person name="Crous P."/>
            <person name="Grigoriev I."/>
        </authorList>
    </citation>
    <scope>NUCLEOTIDE SEQUENCE</scope>
    <source>
        <strain evidence="2">CBS 675.92</strain>
    </source>
</reference>